<dbReference type="Proteomes" id="UP000515488">
    <property type="component" value="Chromosome"/>
</dbReference>
<dbReference type="RefSeq" id="WP_182945019.1">
    <property type="nucleotide sequence ID" value="NZ_AP022126.1"/>
</dbReference>
<name>A0A6S5JPC8_ENTCL</name>
<evidence type="ECO:0000313" key="2">
    <source>
        <dbReference type="Proteomes" id="UP000515488"/>
    </source>
</evidence>
<accession>A0A6S5JPC8</accession>
<protein>
    <submittedName>
        <fullName evidence="1">Uncharacterized protein</fullName>
    </submittedName>
</protein>
<proteinExistence type="predicted"/>
<organism evidence="1 2">
    <name type="scientific">Enterobacter cloacae</name>
    <dbReference type="NCBI Taxonomy" id="550"/>
    <lineage>
        <taxon>Bacteria</taxon>
        <taxon>Pseudomonadati</taxon>
        <taxon>Pseudomonadota</taxon>
        <taxon>Gammaproteobacteria</taxon>
        <taxon>Enterobacterales</taxon>
        <taxon>Enterobacteriaceae</taxon>
        <taxon>Enterobacter</taxon>
        <taxon>Enterobacter cloacae complex</taxon>
    </lineage>
</organism>
<gene>
    <name evidence="1" type="ORF">WP5S18C02_02730</name>
</gene>
<evidence type="ECO:0000313" key="1">
    <source>
        <dbReference type="EMBL" id="BBS30067.1"/>
    </source>
</evidence>
<dbReference type="EMBL" id="AP022126">
    <property type="protein sequence ID" value="BBS30067.1"/>
    <property type="molecule type" value="Genomic_DNA"/>
</dbReference>
<reference evidence="1 2" key="1">
    <citation type="submission" date="2019-12" db="EMBL/GenBank/DDBJ databases">
        <title>complete genome sequences of Enterobacter cloacae str. WP5-S18-CRE-02 isolated from wastewater treatment plant effluent.</title>
        <authorList>
            <person name="Sekizuka T."/>
            <person name="Itokawa K."/>
            <person name="Yatsu K."/>
            <person name="Inamine Y."/>
            <person name="Kuroda M."/>
        </authorList>
    </citation>
    <scope>NUCLEOTIDE SEQUENCE [LARGE SCALE GENOMIC DNA]</scope>
    <source>
        <strain evidence="1 2">WP5-S18-CRE-02</strain>
    </source>
</reference>
<dbReference type="AlphaFoldDB" id="A0A6S5JPC8"/>
<sequence length="153" mass="17156">MLGDSFPPEFMASFSRDRGISPGDVLYLHCEFTTPPKVKFMVVVCCEPLLVLLINSEVNPFIQINASLMACQVAVNQKDHDFLDWDSFVNCIQAHAAFDLEVIKEQISTDYGGILKGRITDPCMQQVRNAVNASKTMVTRHKKAILSALQEYE</sequence>